<keyword evidence="2" id="KW-0639">Primosome</keyword>
<dbReference type="GO" id="GO:0004386">
    <property type="term" value="F:helicase activity"/>
    <property type="evidence" value="ECO:0007669"/>
    <property type="project" value="InterPro"/>
</dbReference>
<evidence type="ECO:0000256" key="5">
    <source>
        <dbReference type="ARBA" id="ARBA00022705"/>
    </source>
</evidence>
<dbReference type="CDD" id="cd01029">
    <property type="entry name" value="TOPRIM_primases"/>
    <property type="match status" value="1"/>
</dbReference>
<proteinExistence type="predicted"/>
<keyword evidence="5" id="KW-0235">DNA replication</keyword>
<dbReference type="GO" id="GO:0008270">
    <property type="term" value="F:zinc ion binding"/>
    <property type="evidence" value="ECO:0007669"/>
    <property type="project" value="InterPro"/>
</dbReference>
<dbReference type="GO" id="GO:0006269">
    <property type="term" value="P:DNA replication, synthesis of primer"/>
    <property type="evidence" value="ECO:0007669"/>
    <property type="project" value="UniProtKB-KW"/>
</dbReference>
<dbReference type="Proteomes" id="UP000282971">
    <property type="component" value="Unassembled WGS sequence"/>
</dbReference>
<accession>A0A437M7X1</accession>
<dbReference type="Pfam" id="PF23639">
    <property type="entry name" value="DUF7146"/>
    <property type="match status" value="1"/>
</dbReference>
<keyword evidence="6" id="KW-0804">Transcription</keyword>
<protein>
    <submittedName>
        <fullName evidence="8">P4 alpha zinc-binding domain protein</fullName>
    </submittedName>
</protein>
<dbReference type="SMART" id="SM00778">
    <property type="entry name" value="Prim_Zn_Ribbon"/>
    <property type="match status" value="1"/>
</dbReference>
<keyword evidence="9" id="KW-1185">Reference proteome</keyword>
<evidence type="ECO:0000256" key="3">
    <source>
        <dbReference type="ARBA" id="ARBA00022679"/>
    </source>
</evidence>
<evidence type="ECO:0000256" key="4">
    <source>
        <dbReference type="ARBA" id="ARBA00022695"/>
    </source>
</evidence>
<dbReference type="Gene3D" id="3.90.580.10">
    <property type="entry name" value="Zinc finger, CHC2-type domain"/>
    <property type="match status" value="1"/>
</dbReference>
<dbReference type="InterPro" id="IPR055570">
    <property type="entry name" value="DUF7146"/>
</dbReference>
<keyword evidence="4" id="KW-0548">Nucleotidyltransferase</keyword>
<dbReference type="InterPro" id="IPR013237">
    <property type="entry name" value="Phage_T7_Gp4_N"/>
</dbReference>
<sequence length="299" mass="32165">MKTIDAARNKWKGILLALGVPDEFLTGKHGPCPFCGGKDRFRFDNKGEGSFYCSQCGAGKGFDFLLRLKGWDFKRAANEIDQVIGNVSAEQARPAMAPERRRAMLNTLWMGGAPVREGDAVASYLAGRDLPLPASLGCLRFSSSCPVPDSPLKLPAMLALVTGLDGKPVNIHRTFLGPNGKADIDKPRAMMPGDLPAGSAVRLAPHGEKLGIAEGIETALGAAKRFQIPVWAAINSTLMAKWLPPEGVTEVYIFGDNDPKFGGAAAAYELAHRLAVKDIFVRVQIPRQLGLDWADREAA</sequence>
<dbReference type="InterPro" id="IPR034154">
    <property type="entry name" value="TOPRIM_DnaG/twinkle"/>
</dbReference>
<dbReference type="RefSeq" id="WP_127742600.1">
    <property type="nucleotide sequence ID" value="NZ_SACN01000001.1"/>
</dbReference>
<name>A0A437M7X1_9SPHN</name>
<dbReference type="InterPro" id="IPR036977">
    <property type="entry name" value="DNA_primase_Znf_CHC2"/>
</dbReference>
<comment type="caution">
    <text evidence="8">The sequence shown here is derived from an EMBL/GenBank/DDBJ whole genome shotgun (WGS) entry which is preliminary data.</text>
</comment>
<gene>
    <name evidence="8" type="ORF">EOD43_07560</name>
</gene>
<dbReference type="GO" id="GO:1990077">
    <property type="term" value="C:primosome complex"/>
    <property type="evidence" value="ECO:0007669"/>
    <property type="project" value="UniProtKB-KW"/>
</dbReference>
<dbReference type="Pfam" id="PF13362">
    <property type="entry name" value="Toprim_3"/>
    <property type="match status" value="1"/>
</dbReference>
<evidence type="ECO:0000313" key="9">
    <source>
        <dbReference type="Proteomes" id="UP000282971"/>
    </source>
</evidence>
<evidence type="ECO:0000256" key="6">
    <source>
        <dbReference type="ARBA" id="ARBA00023163"/>
    </source>
</evidence>
<reference evidence="8 9" key="1">
    <citation type="submission" date="2019-01" db="EMBL/GenBank/DDBJ databases">
        <authorList>
            <person name="Chen W.-M."/>
        </authorList>
    </citation>
    <scope>NUCLEOTIDE SEQUENCE [LARGE SCALE GENOMIC DNA]</scope>
    <source>
        <strain evidence="8 9">CCP-7</strain>
    </source>
</reference>
<dbReference type="EMBL" id="SACN01000001">
    <property type="protein sequence ID" value="RVT93713.1"/>
    <property type="molecule type" value="Genomic_DNA"/>
</dbReference>
<dbReference type="SUPFAM" id="SSF57783">
    <property type="entry name" value="Zinc beta-ribbon"/>
    <property type="match status" value="1"/>
</dbReference>
<organism evidence="8 9">
    <name type="scientific">Sphingomonas crocodyli</name>
    <dbReference type="NCBI Taxonomy" id="1979270"/>
    <lineage>
        <taxon>Bacteria</taxon>
        <taxon>Pseudomonadati</taxon>
        <taxon>Pseudomonadota</taxon>
        <taxon>Alphaproteobacteria</taxon>
        <taxon>Sphingomonadales</taxon>
        <taxon>Sphingomonadaceae</taxon>
        <taxon>Sphingomonas</taxon>
    </lineage>
</organism>
<dbReference type="OrthoDB" id="7465087at2"/>
<evidence type="ECO:0000259" key="7">
    <source>
        <dbReference type="SMART" id="SM00778"/>
    </source>
</evidence>
<keyword evidence="3" id="KW-0808">Transferase</keyword>
<evidence type="ECO:0000256" key="1">
    <source>
        <dbReference type="ARBA" id="ARBA00022478"/>
    </source>
</evidence>
<dbReference type="Pfam" id="PF08273">
    <property type="entry name" value="Zn_Ribbon_Prim"/>
    <property type="match status" value="1"/>
</dbReference>
<dbReference type="GO" id="GO:0016779">
    <property type="term" value="F:nucleotidyltransferase activity"/>
    <property type="evidence" value="ECO:0007669"/>
    <property type="project" value="UniProtKB-KW"/>
</dbReference>
<evidence type="ECO:0000313" key="8">
    <source>
        <dbReference type="EMBL" id="RVT93713.1"/>
    </source>
</evidence>
<dbReference type="GO" id="GO:0000428">
    <property type="term" value="C:DNA-directed RNA polymerase complex"/>
    <property type="evidence" value="ECO:0007669"/>
    <property type="project" value="UniProtKB-KW"/>
</dbReference>
<evidence type="ECO:0000256" key="2">
    <source>
        <dbReference type="ARBA" id="ARBA00022515"/>
    </source>
</evidence>
<keyword evidence="1" id="KW-0240">DNA-directed RNA polymerase</keyword>
<feature type="domain" description="DNA primase/helicase Gp4 N-terminal Bacteriophage T7-like" evidence="7">
    <location>
        <begin position="27"/>
        <end position="62"/>
    </location>
</feature>
<dbReference type="GO" id="GO:0003677">
    <property type="term" value="F:DNA binding"/>
    <property type="evidence" value="ECO:0007669"/>
    <property type="project" value="InterPro"/>
</dbReference>
<dbReference type="InterPro" id="IPR006171">
    <property type="entry name" value="TOPRIM_dom"/>
</dbReference>
<dbReference type="AlphaFoldDB" id="A0A437M7X1"/>